<keyword evidence="2" id="KW-1185">Reference proteome</keyword>
<dbReference type="EMBL" id="CP000767">
    <property type="protein sequence ID" value="EAT99964.1"/>
    <property type="molecule type" value="Genomic_DNA"/>
</dbReference>
<sequence length="135" mass="15324">MEIFKAAANQAMSANINPSQQNQIETRQIEHTDIEENVTANKKSKLEDALDKELDGLSNEELAKRTKEVTDKLNFQMEQLDTNVRFAYNDTLNLMVVQVKDAKTGDLVTQLPSKQAIKISEYFKESIGILFDKES</sequence>
<dbReference type="Proteomes" id="UP000006380">
    <property type="component" value="Chromosome"/>
</dbReference>
<organism evidence="1 2">
    <name type="scientific">Campylobacter curvus (strain 525.92)</name>
    <dbReference type="NCBI Taxonomy" id="360105"/>
    <lineage>
        <taxon>Bacteria</taxon>
        <taxon>Pseudomonadati</taxon>
        <taxon>Campylobacterota</taxon>
        <taxon>Epsilonproteobacteria</taxon>
        <taxon>Campylobacterales</taxon>
        <taxon>Campylobacteraceae</taxon>
        <taxon>Campylobacter</taxon>
    </lineage>
</organism>
<dbReference type="GeneID" id="61002373"/>
<keyword evidence="1" id="KW-0966">Cell projection</keyword>
<dbReference type="InterPro" id="IPR005186">
    <property type="entry name" value="FlaG"/>
</dbReference>
<evidence type="ECO:0000313" key="2">
    <source>
        <dbReference type="Proteomes" id="UP000006380"/>
    </source>
</evidence>
<dbReference type="PANTHER" id="PTHR37166:SF1">
    <property type="entry name" value="PROTEIN FLAG"/>
    <property type="match status" value="1"/>
</dbReference>
<dbReference type="OrthoDB" id="5373092at2"/>
<dbReference type="SUPFAM" id="SSF160214">
    <property type="entry name" value="FlaG-like"/>
    <property type="match status" value="1"/>
</dbReference>
<keyword evidence="1" id="KW-0969">Cilium</keyword>
<dbReference type="Pfam" id="PF03646">
    <property type="entry name" value="FlaG"/>
    <property type="match status" value="1"/>
</dbReference>
<reference evidence="1" key="1">
    <citation type="submission" date="2016-07" db="EMBL/GenBank/DDBJ databases">
        <title>Comparative genomics of the Campylobacter concisus group.</title>
        <authorList>
            <person name="Miller W.G."/>
            <person name="Yee E."/>
            <person name="Chapman M.H."/>
            <person name="Huynh S."/>
            <person name="Bono J.L."/>
            <person name="On S.L.W."/>
            <person name="StLeger J."/>
            <person name="Foster G."/>
            <person name="Parker C.T."/>
        </authorList>
    </citation>
    <scope>NUCLEOTIDE SEQUENCE</scope>
    <source>
        <strain evidence="1">525.92</strain>
    </source>
</reference>
<dbReference type="AlphaFoldDB" id="A7GYT3"/>
<name>A7GYT3_CAMC5</name>
<gene>
    <name evidence="1" type="primary">flaG</name>
    <name evidence="1" type="ORF">CCV52592_0779</name>
</gene>
<dbReference type="STRING" id="360105.CCV52592_0779"/>
<evidence type="ECO:0000313" key="1">
    <source>
        <dbReference type="EMBL" id="EAT99964.1"/>
    </source>
</evidence>
<dbReference type="RefSeq" id="WP_011992365.1">
    <property type="nucleotide sequence ID" value="NC_009715.2"/>
</dbReference>
<dbReference type="KEGG" id="ccv:CCV52592_0779"/>
<dbReference type="HOGENOM" id="CLU_120910_6_0_7"/>
<proteinExistence type="predicted"/>
<dbReference type="Gene3D" id="3.30.160.170">
    <property type="entry name" value="FlaG-like"/>
    <property type="match status" value="1"/>
</dbReference>
<protein>
    <submittedName>
        <fullName evidence="1">Flagellar protein FlaG</fullName>
    </submittedName>
</protein>
<keyword evidence="1" id="KW-0282">Flagellum</keyword>
<accession>A7GYT3</accession>
<dbReference type="InterPro" id="IPR035924">
    <property type="entry name" value="FlaG-like_sf"/>
</dbReference>
<dbReference type="NCBIfam" id="NF006281">
    <property type="entry name" value="PRK08452.1"/>
    <property type="match status" value="1"/>
</dbReference>
<dbReference type="PANTHER" id="PTHR37166">
    <property type="entry name" value="PROTEIN FLAG"/>
    <property type="match status" value="1"/>
</dbReference>